<dbReference type="InParanoid" id="A0A6I8PZD0"/>
<dbReference type="Ensembl" id="ENSXETT00000065983">
    <property type="protein sequence ID" value="ENSXETP00000061764"/>
    <property type="gene ID" value="ENSXETG00000032391"/>
</dbReference>
<sequence>MAHAGLLLRLNCQEYKNWMKAGQCLLLLKDSLQEFIASEMSAFHKHLSNRIPPPRARCQCRARGRQFNPGCLVCAEWKKHILEHHTNRNGEIHWGNCDPSLWSGHYWEVAKAYMPRGCTDKKRPEACDASALLNLITTCDHFRGPDLSKVREVIKCRNDLMHSSDMKVSSAWLRQFGNKIQNFVSEFRHVPGIKEEGSKIQEVLQSDWAVLEQNLDTYDGFTLECDAANPVFPICDLELLMIDEMLQELYYQLEEEDTLSEKDLDNFQTMQNFLSEHKDLQSVFQSKMDKLALLLKNHAELKGELAVCF</sequence>
<organism evidence="1">
    <name type="scientific">Xenopus tropicalis</name>
    <name type="common">Western clawed frog</name>
    <name type="synonym">Silurana tropicalis</name>
    <dbReference type="NCBI Taxonomy" id="8364"/>
    <lineage>
        <taxon>Eukaryota</taxon>
        <taxon>Metazoa</taxon>
        <taxon>Chordata</taxon>
        <taxon>Craniata</taxon>
        <taxon>Vertebrata</taxon>
        <taxon>Euteleostomi</taxon>
        <taxon>Amphibia</taxon>
        <taxon>Batrachia</taxon>
        <taxon>Anura</taxon>
        <taxon>Pipoidea</taxon>
        <taxon>Pipidae</taxon>
        <taxon>Xenopodinae</taxon>
        <taxon>Xenopus</taxon>
        <taxon>Silurana</taxon>
    </lineage>
</organism>
<dbReference type="FunCoup" id="A0A6I8PZD0">
    <property type="interactions" value="574"/>
</dbReference>
<accession>A0A6I8PZD0</accession>
<dbReference type="PANTHER" id="PTHR35083">
    <property type="entry name" value="RGD1565685 PROTEIN"/>
    <property type="match status" value="1"/>
</dbReference>
<dbReference type="GeneTree" id="ENSGT00390000006290"/>
<dbReference type="PANTHER" id="PTHR35083:SF1">
    <property type="entry name" value="RGD1565685 PROTEIN"/>
    <property type="match status" value="1"/>
</dbReference>
<dbReference type="AlphaFoldDB" id="A0A6I8PZD0"/>
<protein>
    <submittedName>
        <fullName evidence="1">Uncharacterized protein</fullName>
    </submittedName>
</protein>
<dbReference type="Bgee" id="ENSXETG00000032391">
    <property type="expression patterns" value="Expressed in 2-cell stage embryo and 12 other cell types or tissues"/>
</dbReference>
<reference evidence="1" key="2">
    <citation type="submission" date="2020-05" db="UniProtKB">
        <authorList>
            <consortium name="Ensembl"/>
        </authorList>
    </citation>
    <scope>IDENTIFICATION</scope>
</reference>
<name>A0A6I8PZD0_XENTR</name>
<reference evidence="1" key="1">
    <citation type="journal article" date="2010" name="Science">
        <title>The genome of the Western clawed frog Xenopus tropicalis.</title>
        <authorList>
            <person name="Hellsten U."/>
            <person name="Harland R.M."/>
            <person name="Gilchrist M.J."/>
            <person name="Hendrix D."/>
            <person name="Jurka J."/>
            <person name="Kapitonov V."/>
            <person name="Ovcharenko I."/>
            <person name="Putnam N.H."/>
            <person name="Shu S."/>
            <person name="Taher L."/>
            <person name="Blitz I.L."/>
            <person name="Blumberg B."/>
            <person name="Dichmann D.S."/>
            <person name="Dubchak I."/>
            <person name="Amaya E."/>
            <person name="Detter J.C."/>
            <person name="Fletcher R."/>
            <person name="Gerhard D.S."/>
            <person name="Goodstein D."/>
            <person name="Graves T."/>
            <person name="Grigoriev I.V."/>
            <person name="Grimwood J."/>
            <person name="Kawashima T."/>
            <person name="Lindquist E."/>
            <person name="Lucas S.M."/>
            <person name="Mead P.E."/>
            <person name="Mitros T."/>
            <person name="Ogino H."/>
            <person name="Ohta Y."/>
            <person name="Poliakov A.V."/>
            <person name="Pollet N."/>
            <person name="Robert J."/>
            <person name="Salamov A."/>
            <person name="Sater A.K."/>
            <person name="Schmutz J."/>
            <person name="Terry A."/>
            <person name="Vize P.D."/>
            <person name="Warren W.C."/>
            <person name="Wells D."/>
            <person name="Wills A."/>
            <person name="Wilson R.K."/>
            <person name="Zimmerman L.B."/>
            <person name="Zorn A.M."/>
            <person name="Grainger R."/>
            <person name="Grammer T."/>
            <person name="Khokha M.K."/>
            <person name="Richardson P.M."/>
            <person name="Rokhsar D.S."/>
        </authorList>
    </citation>
    <scope>NUCLEOTIDE SEQUENCE [LARGE SCALE GENOMIC DNA]</scope>
    <source>
        <strain evidence="1">Nigerian</strain>
    </source>
</reference>
<dbReference type="Pfam" id="PF15112">
    <property type="entry name" value="DUF4559"/>
    <property type="match status" value="1"/>
</dbReference>
<proteinExistence type="predicted"/>
<dbReference type="InterPro" id="IPR027897">
    <property type="entry name" value="DUF4559"/>
</dbReference>
<evidence type="ECO:0000313" key="1">
    <source>
        <dbReference type="Ensembl" id="ENSXETP00000061764"/>
    </source>
</evidence>